<feature type="transmembrane region" description="Helical" evidence="1">
    <location>
        <begin position="145"/>
        <end position="166"/>
    </location>
</feature>
<keyword evidence="4" id="KW-1185">Reference proteome</keyword>
<dbReference type="InterPro" id="IPR009597">
    <property type="entry name" value="DUF1206"/>
</dbReference>
<keyword evidence="1" id="KW-1133">Transmembrane helix</keyword>
<feature type="transmembrane region" description="Helical" evidence="1">
    <location>
        <begin position="55"/>
        <end position="80"/>
    </location>
</feature>
<proteinExistence type="predicted"/>
<evidence type="ECO:0000259" key="2">
    <source>
        <dbReference type="Pfam" id="PF06724"/>
    </source>
</evidence>
<reference evidence="3 4" key="1">
    <citation type="submission" date="2016-12" db="EMBL/GenBank/DDBJ databases">
        <title>Draft genome sequences of strains Salinicola socius SMB35, Salinicola sp. MH3R3-1 and Chromohalobacter sp. SMB17 from the Verkhnekamsk potash mining region of Russia.</title>
        <authorList>
            <person name="Mavrodi D.V."/>
            <person name="Olsson B.E."/>
            <person name="Korsakova E.S."/>
            <person name="Pyankova A."/>
            <person name="Mavrodi O.V."/>
            <person name="Plotnikova E.G."/>
        </authorList>
    </citation>
    <scope>NUCLEOTIDE SEQUENCE [LARGE SCALE GENOMIC DNA]</scope>
    <source>
        <strain evidence="3 4">SMB35</strain>
    </source>
</reference>
<feature type="domain" description="DUF1206" evidence="2">
    <location>
        <begin position="196"/>
        <end position="265"/>
    </location>
</feature>
<dbReference type="AlphaFoldDB" id="A0A1Q8SR20"/>
<sequence>MKTKHVSLREWLQHTASAGYVAKGIIYLTIGWLALLTTIGLGGSESGASDVIRKIALWPFGRVLLALMGVGLTAYVLWRLAQAVWDTERKGNDWKGWLQRLGFAISGSLYATLAWQCTTLIFQSLSQSQSGGSSQGTERLMGVPGGRWLVLVVGLIFIGVGIHQLIRAWKRSYRKNWHLQSRPNPPLPLLEGIARLGLAARGITFLLIGGLLSLAAWRLSPSDAQGLSAALNLLAHQPFGDWLLGAVAVGLIAYGGYCFINAGYRRVRNPKNGS</sequence>
<feature type="transmembrane region" description="Helical" evidence="1">
    <location>
        <begin position="101"/>
        <end position="125"/>
    </location>
</feature>
<dbReference type="OrthoDB" id="5702018at2"/>
<keyword evidence="1" id="KW-0472">Membrane</keyword>
<evidence type="ECO:0000313" key="3">
    <source>
        <dbReference type="EMBL" id="OLO03874.1"/>
    </source>
</evidence>
<feature type="domain" description="DUF1206" evidence="2">
    <location>
        <begin position="18"/>
        <end position="86"/>
    </location>
</feature>
<evidence type="ECO:0000313" key="4">
    <source>
        <dbReference type="Proteomes" id="UP000186878"/>
    </source>
</evidence>
<feature type="domain" description="DUF1206" evidence="2">
    <location>
        <begin position="101"/>
        <end position="171"/>
    </location>
</feature>
<gene>
    <name evidence="3" type="ORF">BTW07_11305</name>
</gene>
<dbReference type="RefSeq" id="WP_075570283.1">
    <property type="nucleotide sequence ID" value="NZ_MSDO01000017.1"/>
</dbReference>
<name>A0A1Q8SR20_9GAMM</name>
<keyword evidence="1" id="KW-0812">Transmembrane</keyword>
<accession>A0A1Q8SR20</accession>
<dbReference type="Proteomes" id="UP000186878">
    <property type="component" value="Unassembled WGS sequence"/>
</dbReference>
<feature type="transmembrane region" description="Helical" evidence="1">
    <location>
        <begin position="198"/>
        <end position="219"/>
    </location>
</feature>
<dbReference type="STRING" id="404433.BTW07_11305"/>
<feature type="transmembrane region" description="Helical" evidence="1">
    <location>
        <begin position="239"/>
        <end position="260"/>
    </location>
</feature>
<dbReference type="Pfam" id="PF06724">
    <property type="entry name" value="DUF1206"/>
    <property type="match status" value="3"/>
</dbReference>
<comment type="caution">
    <text evidence="3">The sequence shown here is derived from an EMBL/GenBank/DDBJ whole genome shotgun (WGS) entry which is preliminary data.</text>
</comment>
<protein>
    <recommendedName>
        <fullName evidence="2">DUF1206 domain-containing protein</fullName>
    </recommendedName>
</protein>
<dbReference type="EMBL" id="MSDO01000017">
    <property type="protein sequence ID" value="OLO03874.1"/>
    <property type="molecule type" value="Genomic_DNA"/>
</dbReference>
<organism evidence="3 4">
    <name type="scientific">Salinicola socius</name>
    <dbReference type="NCBI Taxonomy" id="404433"/>
    <lineage>
        <taxon>Bacteria</taxon>
        <taxon>Pseudomonadati</taxon>
        <taxon>Pseudomonadota</taxon>
        <taxon>Gammaproteobacteria</taxon>
        <taxon>Oceanospirillales</taxon>
        <taxon>Halomonadaceae</taxon>
        <taxon>Salinicola</taxon>
    </lineage>
</organism>
<evidence type="ECO:0000256" key="1">
    <source>
        <dbReference type="SAM" id="Phobius"/>
    </source>
</evidence>
<feature type="transmembrane region" description="Helical" evidence="1">
    <location>
        <begin position="20"/>
        <end position="43"/>
    </location>
</feature>